<evidence type="ECO:0000313" key="7">
    <source>
        <dbReference type="EnsemblMetazoa" id="XP_038074943.1"/>
    </source>
</evidence>
<feature type="transmembrane region" description="Helical" evidence="5">
    <location>
        <begin position="267"/>
        <end position="293"/>
    </location>
</feature>
<reference evidence="7" key="1">
    <citation type="submission" date="2022-11" db="UniProtKB">
        <authorList>
            <consortium name="EnsemblMetazoa"/>
        </authorList>
    </citation>
    <scope>IDENTIFICATION</scope>
</reference>
<dbReference type="EnsemblMetazoa" id="XM_038219015.1">
    <property type="protein sequence ID" value="XP_038074943.1"/>
    <property type="gene ID" value="LOC119742828"/>
</dbReference>
<feature type="transmembrane region" description="Helical" evidence="5">
    <location>
        <begin position="129"/>
        <end position="155"/>
    </location>
</feature>
<dbReference type="Pfam" id="PF07690">
    <property type="entry name" value="MFS_1"/>
    <property type="match status" value="1"/>
</dbReference>
<evidence type="ECO:0000313" key="8">
    <source>
        <dbReference type="Proteomes" id="UP000887568"/>
    </source>
</evidence>
<dbReference type="PANTHER" id="PTHR23507">
    <property type="entry name" value="ZGC:174356"/>
    <property type="match status" value="1"/>
</dbReference>
<dbReference type="InterPro" id="IPR036259">
    <property type="entry name" value="MFS_trans_sf"/>
</dbReference>
<evidence type="ECO:0000256" key="4">
    <source>
        <dbReference type="ARBA" id="ARBA00023136"/>
    </source>
</evidence>
<dbReference type="AlphaFoldDB" id="A0A914BFB1"/>
<keyword evidence="8" id="KW-1185">Reference proteome</keyword>
<feature type="domain" description="Major facilitator superfamily (MFS) profile" evidence="6">
    <location>
        <begin position="16"/>
        <end position="456"/>
    </location>
</feature>
<dbReference type="RefSeq" id="XP_038074943.1">
    <property type="nucleotide sequence ID" value="XM_038219015.1"/>
</dbReference>
<feature type="transmembrane region" description="Helical" evidence="5">
    <location>
        <begin position="7"/>
        <end position="28"/>
    </location>
</feature>
<dbReference type="GO" id="GO:0022857">
    <property type="term" value="F:transmembrane transporter activity"/>
    <property type="evidence" value="ECO:0007669"/>
    <property type="project" value="InterPro"/>
</dbReference>
<evidence type="ECO:0000256" key="3">
    <source>
        <dbReference type="ARBA" id="ARBA00022989"/>
    </source>
</evidence>
<feature type="transmembrane region" description="Helical" evidence="5">
    <location>
        <begin position="365"/>
        <end position="384"/>
    </location>
</feature>
<feature type="transmembrane region" description="Helical" evidence="5">
    <location>
        <begin position="70"/>
        <end position="92"/>
    </location>
</feature>
<dbReference type="PROSITE" id="PS50850">
    <property type="entry name" value="MFS"/>
    <property type="match status" value="1"/>
</dbReference>
<feature type="transmembrane region" description="Helical" evidence="5">
    <location>
        <begin position="430"/>
        <end position="453"/>
    </location>
</feature>
<dbReference type="PANTHER" id="PTHR23507:SF1">
    <property type="entry name" value="FI18259P1-RELATED"/>
    <property type="match status" value="1"/>
</dbReference>
<dbReference type="GO" id="GO:0016020">
    <property type="term" value="C:membrane"/>
    <property type="evidence" value="ECO:0007669"/>
    <property type="project" value="UniProtKB-SubCell"/>
</dbReference>
<feature type="transmembrane region" description="Helical" evidence="5">
    <location>
        <begin position="340"/>
        <end position="359"/>
    </location>
</feature>
<evidence type="ECO:0000256" key="5">
    <source>
        <dbReference type="SAM" id="Phobius"/>
    </source>
</evidence>
<keyword evidence="2 5" id="KW-0812">Transmembrane</keyword>
<dbReference type="GeneID" id="119742828"/>
<sequence>MATFWGYLNVVTVEPVLFLFTMSLFMQYPATQLLVLQKVCLAKHNSTALCANLSEDTEEENEVQSVAAHWNLYMTVAINLPGALMSGIYGAISDRVSRRSIMALPSIGIILGSVSFLLQSHFIHAHVGYLLISALTIGVFGNVGASYIALMSYMCDITETSSRTKRLGIMESMTFIGGPIGMMSAGAILQHYGFEAVYLIIIALNSSIILYIMLRLEEPLKKQVIPEGISRNVSPNKITWVCRHVYDSLHRTLNVYFIKREGKKRRYLWLFQLLGILGIIAFAGELDLFILYTKHSPLSWSASTIGVYLSVRTLLKGAPLAVGLPVLFRYFSDRSVRFDLVLAMLGLVSIAASMILVAFSHTMFMMALVACIGCLSGYPGAIMGSIKSKLVQPTEFGALFACTVLIQTIFVAAGSLLFNNVYSATLYVWPGLSFIGIGAIYIVNLVIVIYLWFDMADVELNDKHRSVGDEEFNMKLLSETGDSEVEDVVL</sequence>
<feature type="transmembrane region" description="Helical" evidence="5">
    <location>
        <begin position="196"/>
        <end position="214"/>
    </location>
</feature>
<evidence type="ECO:0000259" key="6">
    <source>
        <dbReference type="PROSITE" id="PS50850"/>
    </source>
</evidence>
<name>A0A914BFB1_PATMI</name>
<dbReference type="SUPFAM" id="SSF103473">
    <property type="entry name" value="MFS general substrate transporter"/>
    <property type="match status" value="1"/>
</dbReference>
<feature type="transmembrane region" description="Helical" evidence="5">
    <location>
        <begin position="396"/>
        <end position="418"/>
    </location>
</feature>
<dbReference type="InterPro" id="IPR011701">
    <property type="entry name" value="MFS"/>
</dbReference>
<keyword evidence="3 5" id="KW-1133">Transmembrane helix</keyword>
<evidence type="ECO:0000256" key="1">
    <source>
        <dbReference type="ARBA" id="ARBA00004141"/>
    </source>
</evidence>
<dbReference type="OMA" id="RANDTAC"/>
<keyword evidence="4 5" id="KW-0472">Membrane</keyword>
<comment type="subcellular location">
    <subcellularLocation>
        <location evidence="1">Membrane</location>
        <topology evidence="1">Multi-pass membrane protein</topology>
    </subcellularLocation>
</comment>
<dbReference type="Gene3D" id="1.20.1250.20">
    <property type="entry name" value="MFS general substrate transporter like domains"/>
    <property type="match status" value="1"/>
</dbReference>
<dbReference type="InterPro" id="IPR020846">
    <property type="entry name" value="MFS_dom"/>
</dbReference>
<protein>
    <recommendedName>
        <fullName evidence="6">Major facilitator superfamily (MFS) profile domain-containing protein</fullName>
    </recommendedName>
</protein>
<dbReference type="Proteomes" id="UP000887568">
    <property type="component" value="Unplaced"/>
</dbReference>
<accession>A0A914BFB1</accession>
<proteinExistence type="predicted"/>
<dbReference type="OrthoDB" id="419734at2759"/>
<evidence type="ECO:0000256" key="2">
    <source>
        <dbReference type="ARBA" id="ARBA00022692"/>
    </source>
</evidence>
<organism evidence="7 8">
    <name type="scientific">Patiria miniata</name>
    <name type="common">Bat star</name>
    <name type="synonym">Asterina miniata</name>
    <dbReference type="NCBI Taxonomy" id="46514"/>
    <lineage>
        <taxon>Eukaryota</taxon>
        <taxon>Metazoa</taxon>
        <taxon>Echinodermata</taxon>
        <taxon>Eleutherozoa</taxon>
        <taxon>Asterozoa</taxon>
        <taxon>Asteroidea</taxon>
        <taxon>Valvatacea</taxon>
        <taxon>Valvatida</taxon>
        <taxon>Asterinidae</taxon>
        <taxon>Patiria</taxon>
    </lineage>
</organism>
<feature type="transmembrane region" description="Helical" evidence="5">
    <location>
        <begin position="167"/>
        <end position="190"/>
    </location>
</feature>
<feature type="transmembrane region" description="Helical" evidence="5">
    <location>
        <begin position="104"/>
        <end position="123"/>
    </location>
</feature>